<feature type="transmembrane region" description="Helical" evidence="7">
    <location>
        <begin position="21"/>
        <end position="54"/>
    </location>
</feature>
<evidence type="ECO:0000256" key="3">
    <source>
        <dbReference type="ARBA" id="ARBA00022475"/>
    </source>
</evidence>
<evidence type="ECO:0000313" key="10">
    <source>
        <dbReference type="Proteomes" id="UP000320231"/>
    </source>
</evidence>
<dbReference type="AlphaFoldDB" id="A0A455URE2"/>
<feature type="transmembrane region" description="Helical" evidence="7">
    <location>
        <begin position="60"/>
        <end position="82"/>
    </location>
</feature>
<protein>
    <recommendedName>
        <fullName evidence="8">VTT domain-containing protein</fullName>
    </recommendedName>
</protein>
<dbReference type="Proteomes" id="UP000320231">
    <property type="component" value="Plasmid pBAA-803-A"/>
</dbReference>
<dbReference type="PANTHER" id="PTHR30353">
    <property type="entry name" value="INNER MEMBRANE PROTEIN DEDA-RELATED"/>
    <property type="match status" value="1"/>
</dbReference>
<dbReference type="EMBL" id="AP019515">
    <property type="protein sequence ID" value="BBI65454.1"/>
    <property type="molecule type" value="Genomic_DNA"/>
</dbReference>
<evidence type="ECO:0000259" key="8">
    <source>
        <dbReference type="Pfam" id="PF09335"/>
    </source>
</evidence>
<dbReference type="InterPro" id="IPR032818">
    <property type="entry name" value="DedA-like"/>
</dbReference>
<comment type="caution">
    <text evidence="7">Lacks conserved residue(s) required for the propagation of feature annotation.</text>
</comment>
<feature type="domain" description="VTT" evidence="8">
    <location>
        <begin position="41"/>
        <end position="157"/>
    </location>
</feature>
<evidence type="ECO:0000256" key="6">
    <source>
        <dbReference type="ARBA" id="ARBA00023136"/>
    </source>
</evidence>
<evidence type="ECO:0000256" key="4">
    <source>
        <dbReference type="ARBA" id="ARBA00022692"/>
    </source>
</evidence>
<organism evidence="9 10">
    <name type="scientific">Vreelandella sulfidaeris</name>
    <dbReference type="NCBI Taxonomy" id="115553"/>
    <lineage>
        <taxon>Bacteria</taxon>
        <taxon>Pseudomonadati</taxon>
        <taxon>Pseudomonadota</taxon>
        <taxon>Gammaproteobacteria</taxon>
        <taxon>Oceanospirillales</taxon>
        <taxon>Halomonadaceae</taxon>
        <taxon>Vreelandella</taxon>
    </lineage>
</organism>
<proteinExistence type="inferred from homology"/>
<comment type="subcellular location">
    <subcellularLocation>
        <location evidence="1 7">Cell membrane</location>
        <topology evidence="1 7">Multi-pass membrane protein</topology>
    </subcellularLocation>
</comment>
<keyword evidence="5 7" id="KW-1133">Transmembrane helix</keyword>
<evidence type="ECO:0000256" key="2">
    <source>
        <dbReference type="ARBA" id="ARBA00010792"/>
    </source>
</evidence>
<dbReference type="KEGG" id="hsr:HSBAA_PA_0570"/>
<accession>A0A455URE2</accession>
<keyword evidence="6 7" id="KW-0472">Membrane</keyword>
<gene>
    <name evidence="9" type="ORF">HSBAA_PA_0570</name>
</gene>
<geneLocation type="plasmid" evidence="10">
    <name>pbaa-803-a dna</name>
</geneLocation>
<keyword evidence="4 7" id="KW-0812">Transmembrane</keyword>
<sequence>MWLTEMMASLTTYLEQHQWVAVIAAFMLAASESIIVIGALVPGTALLVALGAAIGLGHLALWPILIATTLGAIAGDGLSFWVGHHWRDGITTAWPLRGGQTSSIPATPGGKSILIARFTPGVRAVIPVMAGVSGMAPVRFLAANITSAIIWAPAHILPVQWLASGSAW</sequence>
<dbReference type="PANTHER" id="PTHR30353:SF15">
    <property type="entry name" value="INNER MEMBRANE PROTEIN YABI"/>
    <property type="match status" value="1"/>
</dbReference>
<evidence type="ECO:0000256" key="7">
    <source>
        <dbReference type="RuleBase" id="RU367016"/>
    </source>
</evidence>
<dbReference type="GO" id="GO:0005886">
    <property type="term" value="C:plasma membrane"/>
    <property type="evidence" value="ECO:0007669"/>
    <property type="project" value="UniProtKB-SubCell"/>
</dbReference>
<name>A0A455URE2_9GAMM</name>
<keyword evidence="9" id="KW-0614">Plasmid</keyword>
<comment type="similarity">
    <text evidence="2 7">Belongs to the DedA family.</text>
</comment>
<evidence type="ECO:0000256" key="5">
    <source>
        <dbReference type="ARBA" id="ARBA00022989"/>
    </source>
</evidence>
<keyword evidence="3 7" id="KW-1003">Cell membrane</keyword>
<dbReference type="InterPro" id="IPR032816">
    <property type="entry name" value="VTT_dom"/>
</dbReference>
<evidence type="ECO:0000313" key="9">
    <source>
        <dbReference type="EMBL" id="BBI65454.1"/>
    </source>
</evidence>
<evidence type="ECO:0000256" key="1">
    <source>
        <dbReference type="ARBA" id="ARBA00004651"/>
    </source>
</evidence>
<reference evidence="9 10" key="1">
    <citation type="journal article" date="2019" name="Microbiol. Resour. Announc.">
        <title>Complete Genome Sequence of Halomonas sulfidaeris Strain Esulfide1 Isolated from a Metal Sulfide Rock at a Depth of 2,200 Meters, Obtained Using Nanopore Sequencing.</title>
        <authorList>
            <person name="Saito M."/>
            <person name="Nishigata A."/>
            <person name="Galipon J."/>
            <person name="Arakawa K."/>
        </authorList>
    </citation>
    <scope>NUCLEOTIDE SEQUENCE [LARGE SCALE GENOMIC DNA]</scope>
    <source>
        <strain evidence="9 10">ATCC BAA-803</strain>
        <plasmid evidence="10">pbaa-803-a dna</plasmid>
    </source>
</reference>
<dbReference type="Pfam" id="PF09335">
    <property type="entry name" value="VTT_dom"/>
    <property type="match status" value="1"/>
</dbReference>